<dbReference type="EMBL" id="UYWY01001084">
    <property type="protein sequence ID" value="VDM26177.1"/>
    <property type="molecule type" value="Genomic_DNA"/>
</dbReference>
<dbReference type="Gene3D" id="2.30.30.140">
    <property type="match status" value="1"/>
</dbReference>
<gene>
    <name evidence="3" type="ORF">TCNE_LOCUS1442</name>
</gene>
<dbReference type="AlphaFoldDB" id="A0A183TYX2"/>
<organism evidence="4 5">
    <name type="scientific">Toxocara canis</name>
    <name type="common">Canine roundworm</name>
    <dbReference type="NCBI Taxonomy" id="6265"/>
    <lineage>
        <taxon>Eukaryota</taxon>
        <taxon>Metazoa</taxon>
        <taxon>Ecdysozoa</taxon>
        <taxon>Nematoda</taxon>
        <taxon>Chromadorea</taxon>
        <taxon>Rhabditida</taxon>
        <taxon>Spirurina</taxon>
        <taxon>Ascaridomorpha</taxon>
        <taxon>Ascaridoidea</taxon>
        <taxon>Toxocaridae</taxon>
        <taxon>Toxocara</taxon>
    </lineage>
</organism>
<evidence type="ECO:0000313" key="5">
    <source>
        <dbReference type="WBParaSite" id="TCNE_0000144101-mRNA-1"/>
    </source>
</evidence>
<reference evidence="3 4" key="2">
    <citation type="submission" date="2018-11" db="EMBL/GenBank/DDBJ databases">
        <authorList>
            <consortium name="Pathogen Informatics"/>
        </authorList>
    </citation>
    <scope>NUCLEOTIDE SEQUENCE [LARGE SCALE GENOMIC DNA]</scope>
</reference>
<name>A0A183TYX2_TOXCA</name>
<proteinExistence type="predicted"/>
<dbReference type="WBParaSite" id="TCNE_0000144101-mRNA-1">
    <property type="protein sequence ID" value="TCNE_0000144101-mRNA-1"/>
    <property type="gene ID" value="TCNE_0000144101"/>
</dbReference>
<evidence type="ECO:0000259" key="2">
    <source>
        <dbReference type="Pfam" id="PF00567"/>
    </source>
</evidence>
<feature type="region of interest" description="Disordered" evidence="1">
    <location>
        <begin position="166"/>
        <end position="250"/>
    </location>
</feature>
<feature type="domain" description="Tudor" evidence="2">
    <location>
        <begin position="21"/>
        <end position="125"/>
    </location>
</feature>
<dbReference type="Proteomes" id="UP000050794">
    <property type="component" value="Unassembled WGS sequence"/>
</dbReference>
<dbReference type="Pfam" id="PF00567">
    <property type="entry name" value="TUDOR"/>
    <property type="match status" value="1"/>
</dbReference>
<feature type="compositionally biased region" description="Polar residues" evidence="1">
    <location>
        <begin position="185"/>
        <end position="204"/>
    </location>
</feature>
<evidence type="ECO:0000256" key="1">
    <source>
        <dbReference type="SAM" id="MobiDB-lite"/>
    </source>
</evidence>
<keyword evidence="4" id="KW-1185">Reference proteome</keyword>
<accession>A0A183TYX2</accession>
<reference evidence="5" key="1">
    <citation type="submission" date="2016-06" db="UniProtKB">
        <authorList>
            <consortium name="WormBaseParasite"/>
        </authorList>
    </citation>
    <scope>IDENTIFICATION</scope>
</reference>
<sequence length="365" mass="40456">MVVLSLPSSVEDFEGRISHSVVVGPSETLVFVAPKLSDQHKEKINTSLRSFASSLVPIQSLSDVEIGAAYIAKVNDILSRVVVVDKLEGDTFQVYLVDEGMKSEVAYDELFEFPLEMAEFSVFSCVCPVFMPSIDQPLDVGQSGVVIGYVKGRLLVEIDGAYTDLRNTDSESDSVEDSVFEKDTSSSSRAESNAPTSISETTPPSKARPATMESCGGGKRGKSRGEDRNMRAFGNRGLHENTSANERHVKPSALFRQTAFKEFHVGRMPSKLRVRFEKKDRSSKTFWVVNPQIFSAVERALRENESSFADFPYMRREEEEAVLKTIPCVVYTRADSSHTTFFRGVVAHFDKTTARSALALMQVVC</sequence>
<dbReference type="SUPFAM" id="SSF63748">
    <property type="entry name" value="Tudor/PWWP/MBT"/>
    <property type="match status" value="1"/>
</dbReference>
<protein>
    <submittedName>
        <fullName evidence="5">Tudor domain-containing protein</fullName>
    </submittedName>
</protein>
<dbReference type="InterPro" id="IPR002999">
    <property type="entry name" value="Tudor"/>
</dbReference>
<evidence type="ECO:0000313" key="3">
    <source>
        <dbReference type="EMBL" id="VDM26177.1"/>
    </source>
</evidence>
<evidence type="ECO:0000313" key="4">
    <source>
        <dbReference type="Proteomes" id="UP000050794"/>
    </source>
</evidence>